<reference evidence="2" key="1">
    <citation type="journal article" date="2023" name="Mol. Phylogenet. Evol.">
        <title>Genome-scale phylogeny and comparative genomics of the fungal order Sordariales.</title>
        <authorList>
            <person name="Hensen N."/>
            <person name="Bonometti L."/>
            <person name="Westerberg I."/>
            <person name="Brannstrom I.O."/>
            <person name="Guillou S."/>
            <person name="Cros-Aarteil S."/>
            <person name="Calhoun S."/>
            <person name="Haridas S."/>
            <person name="Kuo A."/>
            <person name="Mondo S."/>
            <person name="Pangilinan J."/>
            <person name="Riley R."/>
            <person name="LaButti K."/>
            <person name="Andreopoulos B."/>
            <person name="Lipzen A."/>
            <person name="Chen C."/>
            <person name="Yan M."/>
            <person name="Daum C."/>
            <person name="Ng V."/>
            <person name="Clum A."/>
            <person name="Steindorff A."/>
            <person name="Ohm R.A."/>
            <person name="Martin F."/>
            <person name="Silar P."/>
            <person name="Natvig D.O."/>
            <person name="Lalanne C."/>
            <person name="Gautier V."/>
            <person name="Ament-Velasquez S.L."/>
            <person name="Kruys A."/>
            <person name="Hutchinson M.I."/>
            <person name="Powell A.J."/>
            <person name="Barry K."/>
            <person name="Miller A.N."/>
            <person name="Grigoriev I.V."/>
            <person name="Debuchy R."/>
            <person name="Gladieux P."/>
            <person name="Hiltunen Thoren M."/>
            <person name="Johannesson H."/>
        </authorList>
    </citation>
    <scope>NUCLEOTIDE SEQUENCE</scope>
    <source>
        <strain evidence="2">CBS 958.72</strain>
    </source>
</reference>
<gene>
    <name evidence="2" type="ORF">B0T24DRAFT_633337</name>
</gene>
<sequence>MFDNGVINLIEGTDIDRPRNGLSLTHDMHQLFGAFNIFFEPVANAAPHTYRIDTFLPSFLAHQIPVVRALFIHPSIDPPSERLLALHSAIGHILHLSAAGDYIEHILRDMEDVQVAREDGKTQLGVLVSLALRTRG</sequence>
<comment type="caution">
    <text evidence="2">The sequence shown here is derived from an EMBL/GenBank/DDBJ whole genome shotgun (WGS) entry which is preliminary data.</text>
</comment>
<dbReference type="Pfam" id="PF13391">
    <property type="entry name" value="HNH_2"/>
    <property type="match status" value="1"/>
</dbReference>
<protein>
    <recommendedName>
        <fullName evidence="1">HNH nuclease domain-containing protein</fullName>
    </recommendedName>
</protein>
<dbReference type="AlphaFoldDB" id="A0AAE0JYD5"/>
<dbReference type="InterPro" id="IPR003615">
    <property type="entry name" value="HNH_nuc"/>
</dbReference>
<evidence type="ECO:0000313" key="2">
    <source>
        <dbReference type="EMBL" id="KAK3366604.1"/>
    </source>
</evidence>
<dbReference type="Proteomes" id="UP001287356">
    <property type="component" value="Unassembled WGS sequence"/>
</dbReference>
<proteinExistence type="predicted"/>
<name>A0AAE0JYD5_9PEZI</name>
<accession>A0AAE0JYD5</accession>
<dbReference type="EMBL" id="JAULSN010000007">
    <property type="protein sequence ID" value="KAK3366604.1"/>
    <property type="molecule type" value="Genomic_DNA"/>
</dbReference>
<feature type="domain" description="HNH nuclease" evidence="1">
    <location>
        <begin position="6"/>
        <end position="40"/>
    </location>
</feature>
<evidence type="ECO:0000259" key="1">
    <source>
        <dbReference type="Pfam" id="PF13391"/>
    </source>
</evidence>
<organism evidence="2 3">
    <name type="scientific">Lasiosphaeria ovina</name>
    <dbReference type="NCBI Taxonomy" id="92902"/>
    <lineage>
        <taxon>Eukaryota</taxon>
        <taxon>Fungi</taxon>
        <taxon>Dikarya</taxon>
        <taxon>Ascomycota</taxon>
        <taxon>Pezizomycotina</taxon>
        <taxon>Sordariomycetes</taxon>
        <taxon>Sordariomycetidae</taxon>
        <taxon>Sordariales</taxon>
        <taxon>Lasiosphaeriaceae</taxon>
        <taxon>Lasiosphaeria</taxon>
    </lineage>
</organism>
<keyword evidence="3" id="KW-1185">Reference proteome</keyword>
<reference evidence="2" key="2">
    <citation type="submission" date="2023-06" db="EMBL/GenBank/DDBJ databases">
        <authorList>
            <consortium name="Lawrence Berkeley National Laboratory"/>
            <person name="Haridas S."/>
            <person name="Hensen N."/>
            <person name="Bonometti L."/>
            <person name="Westerberg I."/>
            <person name="Brannstrom I.O."/>
            <person name="Guillou S."/>
            <person name="Cros-Aarteil S."/>
            <person name="Calhoun S."/>
            <person name="Kuo A."/>
            <person name="Mondo S."/>
            <person name="Pangilinan J."/>
            <person name="Riley R."/>
            <person name="Labutti K."/>
            <person name="Andreopoulos B."/>
            <person name="Lipzen A."/>
            <person name="Chen C."/>
            <person name="Yanf M."/>
            <person name="Daum C."/>
            <person name="Ng V."/>
            <person name="Clum A."/>
            <person name="Steindorff A."/>
            <person name="Ohm R."/>
            <person name="Martin F."/>
            <person name="Silar P."/>
            <person name="Natvig D."/>
            <person name="Lalanne C."/>
            <person name="Gautier V."/>
            <person name="Ament-Velasquez S.L."/>
            <person name="Kruys A."/>
            <person name="Hutchinson M.I."/>
            <person name="Powell A.J."/>
            <person name="Barry K."/>
            <person name="Miller A.N."/>
            <person name="Grigoriev I.V."/>
            <person name="Debuchy R."/>
            <person name="Gladieux P."/>
            <person name="Thoren M.H."/>
            <person name="Johannesson H."/>
        </authorList>
    </citation>
    <scope>NUCLEOTIDE SEQUENCE</scope>
    <source>
        <strain evidence="2">CBS 958.72</strain>
    </source>
</reference>
<evidence type="ECO:0000313" key="3">
    <source>
        <dbReference type="Proteomes" id="UP001287356"/>
    </source>
</evidence>